<proteinExistence type="predicted"/>
<dbReference type="AlphaFoldDB" id="A0AAD3TKF6"/>
<reference evidence="1" key="1">
    <citation type="submission" date="2023-05" db="EMBL/GenBank/DDBJ databases">
        <title>Nepenthes gracilis genome sequencing.</title>
        <authorList>
            <person name="Fukushima K."/>
        </authorList>
    </citation>
    <scope>NUCLEOTIDE SEQUENCE</scope>
    <source>
        <strain evidence="1">SING2019-196</strain>
    </source>
</reference>
<sequence length="118" mass="13015">MNASVGFVAGTVFRGSICFFAGLPVAKSFVLWLRLLPESDCCMGSGIDYRTCSLQCCVIGCEVFIRCCCNVRVQLDQVRLRACCVLLQWFVNHRDRQDLLEDAAGSADLAFGVLLLLL</sequence>
<evidence type="ECO:0000313" key="2">
    <source>
        <dbReference type="Proteomes" id="UP001279734"/>
    </source>
</evidence>
<dbReference type="EMBL" id="BSYO01000039">
    <property type="protein sequence ID" value="GMH30784.1"/>
    <property type="molecule type" value="Genomic_DNA"/>
</dbReference>
<keyword evidence="2" id="KW-1185">Reference proteome</keyword>
<name>A0AAD3TKF6_NEPGR</name>
<accession>A0AAD3TKF6</accession>
<gene>
    <name evidence="1" type="ORF">Nepgr_032627</name>
</gene>
<evidence type="ECO:0000313" key="1">
    <source>
        <dbReference type="EMBL" id="GMH30784.1"/>
    </source>
</evidence>
<comment type="caution">
    <text evidence="1">The sequence shown here is derived from an EMBL/GenBank/DDBJ whole genome shotgun (WGS) entry which is preliminary data.</text>
</comment>
<dbReference type="Proteomes" id="UP001279734">
    <property type="component" value="Unassembled WGS sequence"/>
</dbReference>
<organism evidence="1 2">
    <name type="scientific">Nepenthes gracilis</name>
    <name type="common">Slender pitcher plant</name>
    <dbReference type="NCBI Taxonomy" id="150966"/>
    <lineage>
        <taxon>Eukaryota</taxon>
        <taxon>Viridiplantae</taxon>
        <taxon>Streptophyta</taxon>
        <taxon>Embryophyta</taxon>
        <taxon>Tracheophyta</taxon>
        <taxon>Spermatophyta</taxon>
        <taxon>Magnoliopsida</taxon>
        <taxon>eudicotyledons</taxon>
        <taxon>Gunneridae</taxon>
        <taxon>Pentapetalae</taxon>
        <taxon>Caryophyllales</taxon>
        <taxon>Nepenthaceae</taxon>
        <taxon>Nepenthes</taxon>
    </lineage>
</organism>
<protein>
    <submittedName>
        <fullName evidence="1">Uncharacterized protein</fullName>
    </submittedName>
</protein>